<reference evidence="2" key="1">
    <citation type="submission" date="2023-08" db="EMBL/GenBank/DDBJ databases">
        <authorList>
            <person name="Chen Y."/>
            <person name="Shah S."/>
            <person name="Dougan E. K."/>
            <person name="Thang M."/>
            <person name="Chan C."/>
        </authorList>
    </citation>
    <scope>NUCLEOTIDE SEQUENCE</scope>
</reference>
<dbReference type="Proteomes" id="UP001178507">
    <property type="component" value="Unassembled WGS sequence"/>
</dbReference>
<proteinExistence type="predicted"/>
<accession>A0AA36JM69</accession>
<feature type="compositionally biased region" description="Basic residues" evidence="1">
    <location>
        <begin position="103"/>
        <end position="113"/>
    </location>
</feature>
<organism evidence="2 3">
    <name type="scientific">Effrenium voratum</name>
    <dbReference type="NCBI Taxonomy" id="2562239"/>
    <lineage>
        <taxon>Eukaryota</taxon>
        <taxon>Sar</taxon>
        <taxon>Alveolata</taxon>
        <taxon>Dinophyceae</taxon>
        <taxon>Suessiales</taxon>
        <taxon>Symbiodiniaceae</taxon>
        <taxon>Effrenium</taxon>
    </lineage>
</organism>
<feature type="region of interest" description="Disordered" evidence="1">
    <location>
        <begin position="258"/>
        <end position="301"/>
    </location>
</feature>
<dbReference type="EMBL" id="CAUJNA010003705">
    <property type="protein sequence ID" value="CAJ1408146.1"/>
    <property type="molecule type" value="Genomic_DNA"/>
</dbReference>
<keyword evidence="3" id="KW-1185">Reference proteome</keyword>
<sequence length="412" mass="44633">MATNAEVMPQALRWADEPTRTASAEEEAKCATIPSTPATCAPEQPEHPEASEEEDAKALPSVGSQRHGSGCLPCAWFWKPQGCLNGAACLRCHLCPAGELKRRKGEQKAKRAAARAESPDSDEEQEAQSELPSVGSRLHATGQCKPCAWFWKAEGCRNAQSCGHCHLCPAGEAKARKQKKVAALRAKEPEPEMVPVMYQAVQAVQAVQVPMQYPTLLTPWSNMQQAHAAAKMNMCPGCTYCSSIQPCTFFMPREAGERRTAHEMRPFAPPVPPPQQPPQMLAQQTQQAPQPPQPTLPSRGSALHAEGQCAPCAWFWKAQGCHHGAECGRCHLCPASEIKLRRKAKAMAKDQLKTEMAEPRTLPSQHPGCALEISVCPSAVMPAGAFGIRKEGASWRSALSSSERPTHMAQSA</sequence>
<feature type="compositionally biased region" description="Low complexity" evidence="1">
    <location>
        <begin position="278"/>
        <end position="288"/>
    </location>
</feature>
<protein>
    <recommendedName>
        <fullName evidence="4">C3H1-type domain-containing protein</fullName>
    </recommendedName>
</protein>
<evidence type="ECO:0008006" key="4">
    <source>
        <dbReference type="Google" id="ProtNLM"/>
    </source>
</evidence>
<gene>
    <name evidence="2" type="ORF">EVOR1521_LOCUS29655</name>
</gene>
<evidence type="ECO:0000256" key="1">
    <source>
        <dbReference type="SAM" id="MobiDB-lite"/>
    </source>
</evidence>
<name>A0AA36JM69_9DINO</name>
<feature type="region of interest" description="Disordered" evidence="1">
    <location>
        <begin position="103"/>
        <end position="135"/>
    </location>
</feature>
<feature type="region of interest" description="Disordered" evidence="1">
    <location>
        <begin position="1"/>
        <end position="62"/>
    </location>
</feature>
<comment type="caution">
    <text evidence="2">The sequence shown here is derived from an EMBL/GenBank/DDBJ whole genome shotgun (WGS) entry which is preliminary data.</text>
</comment>
<feature type="compositionally biased region" description="Pro residues" evidence="1">
    <location>
        <begin position="267"/>
        <end position="277"/>
    </location>
</feature>
<evidence type="ECO:0000313" key="2">
    <source>
        <dbReference type="EMBL" id="CAJ1408146.1"/>
    </source>
</evidence>
<evidence type="ECO:0000313" key="3">
    <source>
        <dbReference type="Proteomes" id="UP001178507"/>
    </source>
</evidence>
<dbReference type="AlphaFoldDB" id="A0AA36JM69"/>